<protein>
    <submittedName>
        <fullName evidence="3">Uncharacterized protein</fullName>
    </submittedName>
</protein>
<name>A0A914UR58_9BILA</name>
<dbReference type="Proteomes" id="UP000887566">
    <property type="component" value="Unplaced"/>
</dbReference>
<evidence type="ECO:0000256" key="1">
    <source>
        <dbReference type="SAM" id="MobiDB-lite"/>
    </source>
</evidence>
<feature type="compositionally biased region" description="Basic and acidic residues" evidence="1">
    <location>
        <begin position="106"/>
        <end position="118"/>
    </location>
</feature>
<dbReference type="WBParaSite" id="PSAMB.scaffold1195size34638.g11550.t1">
    <property type="protein sequence ID" value="PSAMB.scaffold1195size34638.g11550.t1"/>
    <property type="gene ID" value="PSAMB.scaffold1195size34638.g11550"/>
</dbReference>
<accession>A0A914UR58</accession>
<organism evidence="2 3">
    <name type="scientific">Plectus sambesii</name>
    <dbReference type="NCBI Taxonomy" id="2011161"/>
    <lineage>
        <taxon>Eukaryota</taxon>
        <taxon>Metazoa</taxon>
        <taxon>Ecdysozoa</taxon>
        <taxon>Nematoda</taxon>
        <taxon>Chromadorea</taxon>
        <taxon>Plectida</taxon>
        <taxon>Plectina</taxon>
        <taxon>Plectoidea</taxon>
        <taxon>Plectidae</taxon>
        <taxon>Plectus</taxon>
    </lineage>
</organism>
<reference evidence="3" key="1">
    <citation type="submission" date="2022-11" db="UniProtKB">
        <authorList>
            <consortium name="WormBaseParasite"/>
        </authorList>
    </citation>
    <scope>IDENTIFICATION</scope>
</reference>
<keyword evidence="2" id="KW-1185">Reference proteome</keyword>
<sequence length="207" mass="22980">MKEKLIADYLVCLSQKPGFPDDVAHLNKDPTVKKQLSTTFDETLETMDDNVDEVVKNPCETPLFPSVEWDTVAFFNVETKHTTICQRSPKVSKMEAQQQSGRVKRRQPETPQEKGIKKDICSDPDKYLAITSQSSSSSILEERFKRSDPQSPDYANPARPIGEDIIGQLMTVLEKAGAVLILPDYGGGAKGGSRAVFSGPTPKPRYF</sequence>
<evidence type="ECO:0000313" key="3">
    <source>
        <dbReference type="WBParaSite" id="PSAMB.scaffold1195size34638.g11550.t1"/>
    </source>
</evidence>
<evidence type="ECO:0000313" key="2">
    <source>
        <dbReference type="Proteomes" id="UP000887566"/>
    </source>
</evidence>
<proteinExistence type="predicted"/>
<feature type="region of interest" description="Disordered" evidence="1">
    <location>
        <begin position="87"/>
        <end position="118"/>
    </location>
</feature>
<dbReference type="AlphaFoldDB" id="A0A914UR58"/>
<feature type="region of interest" description="Disordered" evidence="1">
    <location>
        <begin position="132"/>
        <end position="159"/>
    </location>
</feature>